<evidence type="ECO:0000313" key="2">
    <source>
        <dbReference type="EMBL" id="KAL1892761.1"/>
    </source>
</evidence>
<reference evidence="2 3" key="1">
    <citation type="journal article" date="2024" name="IMA Fungus">
        <title>IMA Genome - F19 : A genome assembly and annotation guide to empower mycologists, including annotated draft genome sequences of Ceratocystis pirilliformis, Diaporthe australafricana, Fusarium ophioides, Paecilomyces lecythidis, and Sporothrix stenoceras.</title>
        <authorList>
            <person name="Aylward J."/>
            <person name="Wilson A.M."/>
            <person name="Visagie C.M."/>
            <person name="Spraker J."/>
            <person name="Barnes I."/>
            <person name="Buitendag C."/>
            <person name="Ceriani C."/>
            <person name="Del Mar Angel L."/>
            <person name="du Plessis D."/>
            <person name="Fuchs T."/>
            <person name="Gasser K."/>
            <person name="Kramer D."/>
            <person name="Li W."/>
            <person name="Munsamy K."/>
            <person name="Piso A."/>
            <person name="Price J.L."/>
            <person name="Sonnekus B."/>
            <person name="Thomas C."/>
            <person name="van der Nest A."/>
            <person name="van Dijk A."/>
            <person name="van Heerden A."/>
            <person name="van Vuuren N."/>
            <person name="Yilmaz N."/>
            <person name="Duong T.A."/>
            <person name="van der Merwe N.A."/>
            <person name="Wingfield M.J."/>
            <person name="Wingfield B.D."/>
        </authorList>
    </citation>
    <scope>NUCLEOTIDE SEQUENCE [LARGE SCALE GENOMIC DNA]</scope>
    <source>
        <strain evidence="2 3">CMW 5346</strain>
    </source>
</reference>
<keyword evidence="3" id="KW-1185">Reference proteome</keyword>
<gene>
    <name evidence="2" type="ORF">Sste5346_006844</name>
</gene>
<dbReference type="InterPro" id="IPR054208">
    <property type="entry name" value="DUF6914"/>
</dbReference>
<dbReference type="Proteomes" id="UP001583186">
    <property type="component" value="Unassembled WGS sequence"/>
</dbReference>
<dbReference type="EMBL" id="JAWCUI010000042">
    <property type="protein sequence ID" value="KAL1892761.1"/>
    <property type="molecule type" value="Genomic_DNA"/>
</dbReference>
<comment type="caution">
    <text evidence="2">The sequence shown here is derived from an EMBL/GenBank/DDBJ whole genome shotgun (WGS) entry which is preliminary data.</text>
</comment>
<feature type="region of interest" description="Disordered" evidence="1">
    <location>
        <begin position="60"/>
        <end position="105"/>
    </location>
</feature>
<feature type="compositionally biased region" description="Low complexity" evidence="1">
    <location>
        <begin position="72"/>
        <end position="105"/>
    </location>
</feature>
<dbReference type="Pfam" id="PF21858">
    <property type="entry name" value="DUF6914"/>
    <property type="match status" value="2"/>
</dbReference>
<evidence type="ECO:0000313" key="3">
    <source>
        <dbReference type="Proteomes" id="UP001583186"/>
    </source>
</evidence>
<accession>A0ABR3YWL1</accession>
<name>A0ABR3YWL1_9PEZI</name>
<protein>
    <submittedName>
        <fullName evidence="2">Uncharacterized protein</fullName>
    </submittedName>
</protein>
<organism evidence="2 3">
    <name type="scientific">Sporothrix stenoceras</name>
    <dbReference type="NCBI Taxonomy" id="5173"/>
    <lineage>
        <taxon>Eukaryota</taxon>
        <taxon>Fungi</taxon>
        <taxon>Dikarya</taxon>
        <taxon>Ascomycota</taxon>
        <taxon>Pezizomycotina</taxon>
        <taxon>Sordariomycetes</taxon>
        <taxon>Sordariomycetidae</taxon>
        <taxon>Ophiostomatales</taxon>
        <taxon>Ophiostomataceae</taxon>
        <taxon>Sporothrix</taxon>
    </lineage>
</organism>
<proteinExistence type="predicted"/>
<feature type="compositionally biased region" description="Basic and acidic residues" evidence="1">
    <location>
        <begin position="60"/>
        <end position="71"/>
    </location>
</feature>
<sequence>MGATMRRNKDRLYVGLYVRRGAVKLAGGEDSSLTDRYHWALLRGPKIEDEDTLLTKYHATESHNGSDKSDNNDNNENNGNSGSTASSPTELSSTASSSTTSSSASYTYAEQTMPTYDLMLLARVLVGKIRNPTRLETVLRGVPVPGAAANLTDKEKLNIGSNSISWVQSALDALAADAGGAMGKSSNLDWTAVRDAAMEYVEQKAQEHRYDGLAPVGQFDLAKPATFDLVQGREVSP</sequence>
<evidence type="ECO:0000256" key="1">
    <source>
        <dbReference type="SAM" id="MobiDB-lite"/>
    </source>
</evidence>